<keyword evidence="2" id="KW-1185">Reference proteome</keyword>
<dbReference type="AlphaFoldDB" id="A0AAV8UCK8"/>
<accession>A0AAV8UCK8</accession>
<protein>
    <submittedName>
        <fullName evidence="1">Uncharacterized protein</fullName>
    </submittedName>
</protein>
<dbReference type="EMBL" id="JAIWQS010000008">
    <property type="protein sequence ID" value="KAJ8899739.1"/>
    <property type="molecule type" value="Genomic_DNA"/>
</dbReference>
<evidence type="ECO:0000313" key="1">
    <source>
        <dbReference type="EMBL" id="KAJ8899739.1"/>
    </source>
</evidence>
<evidence type="ECO:0000313" key="2">
    <source>
        <dbReference type="Proteomes" id="UP001159364"/>
    </source>
</evidence>
<gene>
    <name evidence="1" type="ORF">K2173_019438</name>
</gene>
<organism evidence="1 2">
    <name type="scientific">Erythroxylum novogranatense</name>
    <dbReference type="NCBI Taxonomy" id="1862640"/>
    <lineage>
        <taxon>Eukaryota</taxon>
        <taxon>Viridiplantae</taxon>
        <taxon>Streptophyta</taxon>
        <taxon>Embryophyta</taxon>
        <taxon>Tracheophyta</taxon>
        <taxon>Spermatophyta</taxon>
        <taxon>Magnoliopsida</taxon>
        <taxon>eudicotyledons</taxon>
        <taxon>Gunneridae</taxon>
        <taxon>Pentapetalae</taxon>
        <taxon>rosids</taxon>
        <taxon>fabids</taxon>
        <taxon>Malpighiales</taxon>
        <taxon>Erythroxylaceae</taxon>
        <taxon>Erythroxylum</taxon>
    </lineage>
</organism>
<comment type="caution">
    <text evidence="1">The sequence shown here is derived from an EMBL/GenBank/DDBJ whole genome shotgun (WGS) entry which is preliminary data.</text>
</comment>
<reference evidence="1 2" key="1">
    <citation type="submission" date="2021-09" db="EMBL/GenBank/DDBJ databases">
        <title>Genomic insights and catalytic innovation underlie evolution of tropane alkaloids biosynthesis.</title>
        <authorList>
            <person name="Wang Y.-J."/>
            <person name="Tian T."/>
            <person name="Huang J.-P."/>
            <person name="Huang S.-X."/>
        </authorList>
    </citation>
    <scope>NUCLEOTIDE SEQUENCE [LARGE SCALE GENOMIC DNA]</scope>
    <source>
        <strain evidence="1">KIB-2018</strain>
        <tissue evidence="1">Leaf</tissue>
    </source>
</reference>
<dbReference type="Gene3D" id="3.30.70.20">
    <property type="match status" value="1"/>
</dbReference>
<sequence length="67" mass="7717">MSNSVKIYDTCIRCTQSVRAYPINVLEMIHRFKANQIASTLRMEDYVSCKMCDSAGLMDFLSIQVYL</sequence>
<name>A0AAV8UCK8_9ROSI</name>
<proteinExistence type="predicted"/>
<dbReference type="Proteomes" id="UP001159364">
    <property type="component" value="Linkage Group LG08"/>
</dbReference>